<keyword evidence="1" id="KW-1133">Transmembrane helix</keyword>
<gene>
    <name evidence="2" type="ORF">UT93_C0021G0002</name>
</gene>
<reference evidence="2 3" key="1">
    <citation type="journal article" date="2015" name="Nature">
        <title>rRNA introns, odd ribosomes, and small enigmatic genomes across a large radiation of phyla.</title>
        <authorList>
            <person name="Brown C.T."/>
            <person name="Hug L.A."/>
            <person name="Thomas B.C."/>
            <person name="Sharon I."/>
            <person name="Castelle C.J."/>
            <person name="Singh A."/>
            <person name="Wilkins M.J."/>
            <person name="Williams K.H."/>
            <person name="Banfield J.F."/>
        </authorList>
    </citation>
    <scope>NUCLEOTIDE SEQUENCE [LARGE SCALE GENOMIC DNA]</scope>
</reference>
<evidence type="ECO:0000313" key="3">
    <source>
        <dbReference type="Proteomes" id="UP000034627"/>
    </source>
</evidence>
<sequence length="668" mass="73349">MENSSLLVPKTNVAAEKSVASSVVQAPVPEKTAEKAAFVKPKKKWIKIALYIGIFILAFLIYNIVSGFVIYKRAMRLKENASALSLAAKSQDLALLKTEVGNTKRSLGSLSSSYKLVAWEKFIPFIGSYVSDGGHVLTAGQAGLDAGETVLTVIEPYADLLGFANGNSNVLGAETSEQTTQDRINFIVKAIPDLIPQIDTISGKVKIVQEEISKINADRYPKEVRGLAVRAQIKKAQDLTTEIGTYIVNAKPFLESAPYLLGVESPRTYLVLFQNDKELRPTGGFMTAYAVMKVDNATFTPVTSDDIYTLDAKYSPTIQAPKPIIDYIKGPYALSQRWRLRDMNWSPDFATSMGIFVPAAEKAGITKIDGIIAVDTHLLVDLLEVMGKIGVPGYGNFSTEIVKECNCAQVIYELESFADVEGAIIWDPLTGKIISAPANYNNRKAIIGPLMNSILANSLAQPKEKIPDLLSAVFSSMAEKHVLFYLMDEKVQSAVSNFGLGGAINQDYQSDYLHISDANLGGRKSNLYAYEDVTQDVEISGDGTVTKTVSITYQNPEKQDGWLNSVLPTWVRVYVPKGSELISSEGLEKSEAPYEDLGKTVFAGFFKLRPEGVSKVTLKYKLPFKVSKEYKLLIQKQPGTDGFLYTVNVGKQMEEFKLTTDKELKFGL</sequence>
<dbReference type="InterPro" id="IPR025101">
    <property type="entry name" value="DUF4012"/>
</dbReference>
<dbReference type="PATRIC" id="fig|1618601.3.peg.339"/>
<keyword evidence="1" id="KW-0812">Transmembrane</keyword>
<dbReference type="Pfam" id="PF13196">
    <property type="entry name" value="DUF4012"/>
    <property type="match status" value="1"/>
</dbReference>
<evidence type="ECO:0000256" key="1">
    <source>
        <dbReference type="SAM" id="Phobius"/>
    </source>
</evidence>
<comment type="caution">
    <text evidence="2">The sequence shown here is derived from an EMBL/GenBank/DDBJ whole genome shotgun (WGS) entry which is preliminary data.</text>
</comment>
<evidence type="ECO:0000313" key="2">
    <source>
        <dbReference type="EMBL" id="KKR55611.1"/>
    </source>
</evidence>
<evidence type="ECO:0008006" key="4">
    <source>
        <dbReference type="Google" id="ProtNLM"/>
    </source>
</evidence>
<protein>
    <recommendedName>
        <fullName evidence="4">DUF4012 domain-containing protein</fullName>
    </recommendedName>
</protein>
<accession>A0A0G0S074</accession>
<proteinExistence type="predicted"/>
<name>A0A0G0S074_9BACT</name>
<keyword evidence="1" id="KW-0472">Membrane</keyword>
<dbReference type="Proteomes" id="UP000034627">
    <property type="component" value="Unassembled WGS sequence"/>
</dbReference>
<dbReference type="EMBL" id="LBYR01000021">
    <property type="protein sequence ID" value="KKR55611.1"/>
    <property type="molecule type" value="Genomic_DNA"/>
</dbReference>
<dbReference type="AlphaFoldDB" id="A0A0G0S074"/>
<feature type="transmembrane region" description="Helical" evidence="1">
    <location>
        <begin position="48"/>
        <end position="71"/>
    </location>
</feature>
<organism evidence="2 3">
    <name type="scientific">Candidatus Woesebacteria bacterium GW2011_GWF1_40_24</name>
    <dbReference type="NCBI Taxonomy" id="1618601"/>
    <lineage>
        <taxon>Bacteria</taxon>
        <taxon>Candidatus Woeseibacteriota</taxon>
    </lineage>
</organism>